<dbReference type="InterPro" id="IPR037923">
    <property type="entry name" value="HTH-like"/>
</dbReference>
<keyword evidence="1" id="KW-0805">Transcription regulation</keyword>
<evidence type="ECO:0000313" key="7">
    <source>
        <dbReference type="Proteomes" id="UP000095512"/>
    </source>
</evidence>
<name>A0A174QYP7_9FIRM</name>
<evidence type="ECO:0000313" key="5">
    <source>
        <dbReference type="EMBL" id="CUP76866.1"/>
    </source>
</evidence>
<dbReference type="SUPFAM" id="SSF46689">
    <property type="entry name" value="Homeodomain-like"/>
    <property type="match status" value="2"/>
</dbReference>
<sequence length="296" mass="35186">MYMNNGYLNQSHLDFKDKSQPLIVGSCGTYRLSTLPKLPTYRPRGRLDFQIIYVASGCGHFHFDKPENETIVHAGNIVLYRPKEFQKYEYYGEDKTEVYWIHFTGNNIKNILRKYGFADNRRIFPVGTALEYEQIFKRIILELQKCQSNYEEMMTLLLRHLLIIFQRELTKEHTLKNDYMIHEIDNAITYFMENYNREINIEEYASSRGMSVSWFIRNFKKYTGSTPLQYIVSIRVNNAQTLLETTNYAVNEISRIVGYDNQLYFSRLFHKLKGYSPTEYRKTKSSCTSHFSIWLT</sequence>
<dbReference type="EMBL" id="UAVW01000009">
    <property type="protein sequence ID" value="SQB10977.1"/>
    <property type="molecule type" value="Genomic_DNA"/>
</dbReference>
<dbReference type="PRINTS" id="PR00032">
    <property type="entry name" value="HTHARAC"/>
</dbReference>
<dbReference type="InterPro" id="IPR003313">
    <property type="entry name" value="AraC-bd"/>
</dbReference>
<organism evidence="5 7">
    <name type="scientific">Enterocloster clostridioformis</name>
    <dbReference type="NCBI Taxonomy" id="1531"/>
    <lineage>
        <taxon>Bacteria</taxon>
        <taxon>Bacillati</taxon>
        <taxon>Bacillota</taxon>
        <taxon>Clostridia</taxon>
        <taxon>Lachnospirales</taxon>
        <taxon>Lachnospiraceae</taxon>
        <taxon>Enterocloster</taxon>
    </lineage>
</organism>
<evidence type="ECO:0000259" key="4">
    <source>
        <dbReference type="PROSITE" id="PS01124"/>
    </source>
</evidence>
<dbReference type="Proteomes" id="UP000251853">
    <property type="component" value="Unassembled WGS sequence"/>
</dbReference>
<dbReference type="InterPro" id="IPR009057">
    <property type="entry name" value="Homeodomain-like_sf"/>
</dbReference>
<keyword evidence="3" id="KW-0804">Transcription</keyword>
<feature type="domain" description="HTH araC/xylS-type" evidence="4">
    <location>
        <begin position="185"/>
        <end position="283"/>
    </location>
</feature>
<evidence type="ECO:0000256" key="3">
    <source>
        <dbReference type="ARBA" id="ARBA00023163"/>
    </source>
</evidence>
<dbReference type="InterPro" id="IPR020449">
    <property type="entry name" value="Tscrpt_reg_AraC-type_HTH"/>
</dbReference>
<dbReference type="PANTHER" id="PTHR43280:SF2">
    <property type="entry name" value="HTH-TYPE TRANSCRIPTIONAL REGULATOR EXSA"/>
    <property type="match status" value="1"/>
</dbReference>
<dbReference type="Gene3D" id="1.10.10.60">
    <property type="entry name" value="Homeodomain-like"/>
    <property type="match status" value="2"/>
</dbReference>
<reference evidence="6 8" key="2">
    <citation type="submission" date="2018-06" db="EMBL/GenBank/DDBJ databases">
        <authorList>
            <consortium name="Pathogen Informatics"/>
            <person name="Doyle S."/>
        </authorList>
    </citation>
    <scope>NUCLEOTIDE SEQUENCE [LARGE SCALE GENOMIC DNA]</scope>
    <source>
        <strain evidence="6 8">NCTC11224</strain>
    </source>
</reference>
<dbReference type="Pfam" id="PF12833">
    <property type="entry name" value="HTH_18"/>
    <property type="match status" value="1"/>
</dbReference>
<dbReference type="PROSITE" id="PS01124">
    <property type="entry name" value="HTH_ARAC_FAMILY_2"/>
    <property type="match status" value="1"/>
</dbReference>
<dbReference type="GO" id="GO:0043565">
    <property type="term" value="F:sequence-specific DNA binding"/>
    <property type="evidence" value="ECO:0007669"/>
    <property type="project" value="InterPro"/>
</dbReference>
<keyword evidence="8" id="KW-1185">Reference proteome</keyword>
<accession>A0A174QYP7</accession>
<dbReference type="Proteomes" id="UP000095512">
    <property type="component" value="Unassembled WGS sequence"/>
</dbReference>
<dbReference type="RefSeq" id="WP_022201345.1">
    <property type="nucleotide sequence ID" value="NZ_CARCJL010000005.1"/>
</dbReference>
<dbReference type="SUPFAM" id="SSF51215">
    <property type="entry name" value="Regulatory protein AraC"/>
    <property type="match status" value="1"/>
</dbReference>
<evidence type="ECO:0000313" key="6">
    <source>
        <dbReference type="EMBL" id="SQB10977.1"/>
    </source>
</evidence>
<dbReference type="Gene3D" id="2.60.120.280">
    <property type="entry name" value="Regulatory protein AraC"/>
    <property type="match status" value="1"/>
</dbReference>
<dbReference type="Pfam" id="PF02311">
    <property type="entry name" value="AraC_binding"/>
    <property type="match status" value="1"/>
</dbReference>
<proteinExistence type="predicted"/>
<dbReference type="SMART" id="SM00342">
    <property type="entry name" value="HTH_ARAC"/>
    <property type="match status" value="1"/>
</dbReference>
<protein>
    <submittedName>
        <fullName evidence="5">AraC family transcriptional regulator</fullName>
    </submittedName>
</protein>
<dbReference type="AlphaFoldDB" id="A0A174QYP7"/>
<dbReference type="GO" id="GO:0003700">
    <property type="term" value="F:DNA-binding transcription factor activity"/>
    <property type="evidence" value="ECO:0007669"/>
    <property type="project" value="InterPro"/>
</dbReference>
<evidence type="ECO:0000313" key="8">
    <source>
        <dbReference type="Proteomes" id="UP000251853"/>
    </source>
</evidence>
<evidence type="ECO:0000256" key="1">
    <source>
        <dbReference type="ARBA" id="ARBA00023015"/>
    </source>
</evidence>
<dbReference type="EMBL" id="CZAB01000050">
    <property type="protein sequence ID" value="CUP76866.1"/>
    <property type="molecule type" value="Genomic_DNA"/>
</dbReference>
<evidence type="ECO:0000256" key="2">
    <source>
        <dbReference type="ARBA" id="ARBA00023125"/>
    </source>
</evidence>
<keyword evidence="2" id="KW-0238">DNA-binding</keyword>
<dbReference type="InterPro" id="IPR018060">
    <property type="entry name" value="HTH_AraC"/>
</dbReference>
<reference evidence="5 7" key="1">
    <citation type="submission" date="2015-09" db="EMBL/GenBank/DDBJ databases">
        <authorList>
            <consortium name="Pathogen Informatics"/>
        </authorList>
    </citation>
    <scope>NUCLEOTIDE SEQUENCE [LARGE SCALE GENOMIC DNA]</scope>
    <source>
        <strain evidence="5 7">2789STDY5834865</strain>
    </source>
</reference>
<gene>
    <name evidence="5" type="primary">araC_5</name>
    <name evidence="6" type="synonym">araC_2</name>
    <name evidence="5" type="ORF">ERS852480_04046</name>
    <name evidence="6" type="ORF">NCTC11224_02324</name>
</gene>
<dbReference type="PANTHER" id="PTHR43280">
    <property type="entry name" value="ARAC-FAMILY TRANSCRIPTIONAL REGULATOR"/>
    <property type="match status" value="1"/>
</dbReference>